<dbReference type="Proteomes" id="UP000722791">
    <property type="component" value="Unassembled WGS sequence"/>
</dbReference>
<feature type="region of interest" description="Disordered" evidence="1">
    <location>
        <begin position="228"/>
        <end position="259"/>
    </location>
</feature>
<dbReference type="EMBL" id="BNCQ01000006">
    <property type="protein sequence ID" value="GIL98949.1"/>
    <property type="molecule type" value="Genomic_DNA"/>
</dbReference>
<dbReference type="Proteomes" id="UP000747110">
    <property type="component" value="Unassembled WGS sequence"/>
</dbReference>
<dbReference type="OrthoDB" id="551486at2759"/>
<dbReference type="EMBL" id="BNCP01000004">
    <property type="protein sequence ID" value="GIL72465.1"/>
    <property type="molecule type" value="Genomic_DNA"/>
</dbReference>
<organism evidence="2 4">
    <name type="scientific">Volvox reticuliferus</name>
    <dbReference type="NCBI Taxonomy" id="1737510"/>
    <lineage>
        <taxon>Eukaryota</taxon>
        <taxon>Viridiplantae</taxon>
        <taxon>Chlorophyta</taxon>
        <taxon>core chlorophytes</taxon>
        <taxon>Chlorophyceae</taxon>
        <taxon>CS clade</taxon>
        <taxon>Chlamydomonadales</taxon>
        <taxon>Volvocaceae</taxon>
        <taxon>Volvox</taxon>
    </lineage>
</organism>
<sequence>MQLRHARASIQPQRANARNMIVARASKQQNVPFHGAVAGIMLGMGLYAAPLSAASDYLDSVAREQELLSIVRARSSQAAAPATLAAPKLDEAAPVVKPATPPPAPQPEPLAVVEAPPAPPPAAPEPLASAVVEELTEAKAAPVAVEEAVVVPAAVEAPVVVEVVVVPEIVAGPAPTAIPIAPAPTASTPAPAPAAPASGNTWLLAVGAAVVGVGAIAVLGSNNAVSTEAPAAPVVASTPSTDVPPAASPAAEAENTGTQ</sequence>
<comment type="caution">
    <text evidence="2">The sequence shown here is derived from an EMBL/GenBank/DDBJ whole genome shotgun (WGS) entry which is preliminary data.</text>
</comment>
<keyword evidence="4" id="KW-1185">Reference proteome</keyword>
<evidence type="ECO:0000313" key="2">
    <source>
        <dbReference type="EMBL" id="GIL72465.1"/>
    </source>
</evidence>
<name>A0A8J4BZ71_9CHLO</name>
<reference evidence="2" key="1">
    <citation type="journal article" date="2021" name="Proc. Natl. Acad. Sci. U.S.A.">
        <title>Three genomes in the algal genus Volvox reveal the fate of a haploid sex-determining region after a transition to homothallism.</title>
        <authorList>
            <person name="Yamamoto K."/>
            <person name="Hamaji T."/>
            <person name="Kawai-Toyooka H."/>
            <person name="Matsuzaki R."/>
            <person name="Takahashi F."/>
            <person name="Nishimura Y."/>
            <person name="Kawachi M."/>
            <person name="Noguchi H."/>
            <person name="Minakuchi Y."/>
            <person name="Umen J.G."/>
            <person name="Toyoda A."/>
            <person name="Nozaki H."/>
        </authorList>
    </citation>
    <scope>NUCLEOTIDE SEQUENCE</scope>
    <source>
        <strain evidence="3">NIES-3785</strain>
        <strain evidence="2">NIES-3786</strain>
    </source>
</reference>
<evidence type="ECO:0000256" key="1">
    <source>
        <dbReference type="SAM" id="MobiDB-lite"/>
    </source>
</evidence>
<protein>
    <submittedName>
        <fullName evidence="2">Uncharacterized protein</fullName>
    </submittedName>
</protein>
<gene>
    <name evidence="2" type="ORF">Vretifemale_2825</name>
    <name evidence="3" type="ORF">Vretimale_4174</name>
</gene>
<proteinExistence type="predicted"/>
<evidence type="ECO:0000313" key="3">
    <source>
        <dbReference type="EMBL" id="GIL98949.1"/>
    </source>
</evidence>
<evidence type="ECO:0000313" key="4">
    <source>
        <dbReference type="Proteomes" id="UP000747110"/>
    </source>
</evidence>
<dbReference type="PRINTS" id="PR01217">
    <property type="entry name" value="PRICHEXTENSN"/>
</dbReference>
<dbReference type="AlphaFoldDB" id="A0A8J4BZ71"/>
<accession>A0A8J4BZ71</accession>